<gene>
    <name evidence="1" type="ORF">CDV31_001864</name>
</gene>
<dbReference type="Proteomes" id="UP000288429">
    <property type="component" value="Unassembled WGS sequence"/>
</dbReference>
<comment type="caution">
    <text evidence="1">The sequence shown here is derived from an EMBL/GenBank/DDBJ whole genome shotgun (WGS) entry which is preliminary data.</text>
</comment>
<keyword evidence="2" id="KW-1185">Reference proteome</keyword>
<dbReference type="EMBL" id="NIZV01000014">
    <property type="protein sequence ID" value="RSM19188.1"/>
    <property type="molecule type" value="Genomic_DNA"/>
</dbReference>
<dbReference type="AlphaFoldDB" id="A0A428UY17"/>
<evidence type="ECO:0000313" key="2">
    <source>
        <dbReference type="Proteomes" id="UP000288429"/>
    </source>
</evidence>
<sequence length="84" mass="9573">MVCYDGLLEQMLAIARDAHRFYREHIGDGSLTRSSARQSTGDGLAPQDLEEAIEELLFDGERVWAIVQLMASRESKRQDFSRMP</sequence>
<proteinExistence type="predicted"/>
<accession>A0A428UY17</accession>
<reference evidence="1 2" key="1">
    <citation type="submission" date="2017-06" db="EMBL/GenBank/DDBJ databases">
        <title>Cmopartive genomic analysis of Ambrosia Fusariam Clade fungi.</title>
        <authorList>
            <person name="Stajich J.E."/>
            <person name="Carrillo J."/>
            <person name="Kijimoto T."/>
            <person name="Eskalen A."/>
            <person name="O'Donnell K."/>
            <person name="Kasson M."/>
        </authorList>
    </citation>
    <scope>NUCLEOTIDE SEQUENCE [LARGE SCALE GENOMIC DNA]</scope>
    <source>
        <strain evidence="1 2">NRRL 20438</strain>
    </source>
</reference>
<protein>
    <submittedName>
        <fullName evidence="1">Uncharacterized protein</fullName>
    </submittedName>
</protein>
<evidence type="ECO:0000313" key="1">
    <source>
        <dbReference type="EMBL" id="RSM19188.1"/>
    </source>
</evidence>
<name>A0A428UY17_9HYPO</name>
<organism evidence="1 2">
    <name type="scientific">Fusarium ambrosium</name>
    <dbReference type="NCBI Taxonomy" id="131363"/>
    <lineage>
        <taxon>Eukaryota</taxon>
        <taxon>Fungi</taxon>
        <taxon>Dikarya</taxon>
        <taxon>Ascomycota</taxon>
        <taxon>Pezizomycotina</taxon>
        <taxon>Sordariomycetes</taxon>
        <taxon>Hypocreomycetidae</taxon>
        <taxon>Hypocreales</taxon>
        <taxon>Nectriaceae</taxon>
        <taxon>Fusarium</taxon>
        <taxon>Fusarium solani species complex</taxon>
    </lineage>
</organism>